<dbReference type="AlphaFoldDB" id="K4AN59"/>
<sequence length="35" mass="4099">MCRYEVAAPLGSSIFFRRVRRPTSTCSHAQRCRRV</sequence>
<protein>
    <submittedName>
        <fullName evidence="1">Uncharacterized protein</fullName>
    </submittedName>
</protein>
<dbReference type="Gramene" id="KQK92368">
    <property type="protein sequence ID" value="KQK92368"/>
    <property type="gene ID" value="SETIT_040356mg"/>
</dbReference>
<dbReference type="EnsemblPlants" id="KQK92368">
    <property type="protein sequence ID" value="KQK92368"/>
    <property type="gene ID" value="SETIT_040356mg"/>
</dbReference>
<proteinExistence type="predicted"/>
<dbReference type="Proteomes" id="UP000004995">
    <property type="component" value="Unassembled WGS sequence"/>
</dbReference>
<dbReference type="InParanoid" id="K4AN59"/>
<reference evidence="1" key="2">
    <citation type="submission" date="2018-08" db="UniProtKB">
        <authorList>
            <consortium name="EnsemblPlants"/>
        </authorList>
    </citation>
    <scope>IDENTIFICATION</scope>
    <source>
        <strain evidence="1">Yugu1</strain>
    </source>
</reference>
<name>K4AN59_SETIT</name>
<evidence type="ECO:0000313" key="2">
    <source>
        <dbReference type="Proteomes" id="UP000004995"/>
    </source>
</evidence>
<keyword evidence="2" id="KW-1185">Reference proteome</keyword>
<dbReference type="HOGENOM" id="CLU_3369402_0_0_1"/>
<dbReference type="EMBL" id="AGNK02006112">
    <property type="status" value="NOT_ANNOTATED_CDS"/>
    <property type="molecule type" value="Genomic_DNA"/>
</dbReference>
<evidence type="ECO:0000313" key="1">
    <source>
        <dbReference type="EnsemblPlants" id="KQK92368"/>
    </source>
</evidence>
<reference evidence="2" key="1">
    <citation type="journal article" date="2012" name="Nat. Biotechnol.">
        <title>Reference genome sequence of the model plant Setaria.</title>
        <authorList>
            <person name="Bennetzen J.L."/>
            <person name="Schmutz J."/>
            <person name="Wang H."/>
            <person name="Percifield R."/>
            <person name="Hawkins J."/>
            <person name="Pontaroli A.C."/>
            <person name="Estep M."/>
            <person name="Feng L."/>
            <person name="Vaughn J.N."/>
            <person name="Grimwood J."/>
            <person name="Jenkins J."/>
            <person name="Barry K."/>
            <person name="Lindquist E."/>
            <person name="Hellsten U."/>
            <person name="Deshpande S."/>
            <person name="Wang X."/>
            <person name="Wu X."/>
            <person name="Mitros T."/>
            <person name="Triplett J."/>
            <person name="Yang X."/>
            <person name="Ye C.Y."/>
            <person name="Mauro-Herrera M."/>
            <person name="Wang L."/>
            <person name="Li P."/>
            <person name="Sharma M."/>
            <person name="Sharma R."/>
            <person name="Ronald P.C."/>
            <person name="Panaud O."/>
            <person name="Kellogg E.A."/>
            <person name="Brutnell T.P."/>
            <person name="Doust A.N."/>
            <person name="Tuskan G.A."/>
            <person name="Rokhsar D."/>
            <person name="Devos K.M."/>
        </authorList>
    </citation>
    <scope>NUCLEOTIDE SEQUENCE [LARGE SCALE GENOMIC DNA]</scope>
    <source>
        <strain evidence="2">cv. Yugu1</strain>
    </source>
</reference>
<accession>K4AN59</accession>
<organism evidence="1 2">
    <name type="scientific">Setaria italica</name>
    <name type="common">Foxtail millet</name>
    <name type="synonym">Panicum italicum</name>
    <dbReference type="NCBI Taxonomy" id="4555"/>
    <lineage>
        <taxon>Eukaryota</taxon>
        <taxon>Viridiplantae</taxon>
        <taxon>Streptophyta</taxon>
        <taxon>Embryophyta</taxon>
        <taxon>Tracheophyta</taxon>
        <taxon>Spermatophyta</taxon>
        <taxon>Magnoliopsida</taxon>
        <taxon>Liliopsida</taxon>
        <taxon>Poales</taxon>
        <taxon>Poaceae</taxon>
        <taxon>PACMAD clade</taxon>
        <taxon>Panicoideae</taxon>
        <taxon>Panicodae</taxon>
        <taxon>Paniceae</taxon>
        <taxon>Cenchrinae</taxon>
        <taxon>Setaria</taxon>
    </lineage>
</organism>